<evidence type="ECO:0000256" key="6">
    <source>
        <dbReference type="ARBA" id="ARBA00022822"/>
    </source>
</evidence>
<sequence length="200" mass="22421">MKIKICGINRPVDVQYINQSQPDYVGFIVNFPKSHRSVDYNQLRALAGRIDAPIKKVGVFVDESAEQIAQILNEEILDIAQLHGKQEEDFIKHLRSLTNKEIWKAFAVESEDDLLQAEASSADLVLLDNKGGGTGQAFDHSLIKKFPRPYLLAGGMDEETIPLVLDRFSPMGIDTSSGTETNKKKDPKKIENIIRMVRNV</sequence>
<dbReference type="PANTHER" id="PTHR42894:SF1">
    <property type="entry name" value="N-(5'-PHOSPHORIBOSYL)ANTHRANILATE ISOMERASE"/>
    <property type="match status" value="1"/>
</dbReference>
<keyword evidence="8 9" id="KW-0413">Isomerase</keyword>
<comment type="similarity">
    <text evidence="9">Belongs to the TrpF family.</text>
</comment>
<keyword evidence="5 9" id="KW-0028">Amino-acid biosynthesis</keyword>
<keyword evidence="7 9" id="KW-0057">Aromatic amino acid biosynthesis</keyword>
<dbReference type="InterPro" id="IPR044643">
    <property type="entry name" value="TrpF_fam"/>
</dbReference>
<dbReference type="PANTHER" id="PTHR42894">
    <property type="entry name" value="N-(5'-PHOSPHORIBOSYL)ANTHRANILATE ISOMERASE"/>
    <property type="match status" value="1"/>
</dbReference>
<evidence type="ECO:0000313" key="12">
    <source>
        <dbReference type="Proteomes" id="UP001171751"/>
    </source>
</evidence>
<evidence type="ECO:0000256" key="2">
    <source>
        <dbReference type="ARBA" id="ARBA00004664"/>
    </source>
</evidence>
<evidence type="ECO:0000256" key="8">
    <source>
        <dbReference type="ARBA" id="ARBA00023235"/>
    </source>
</evidence>
<dbReference type="GO" id="GO:0000162">
    <property type="term" value="P:L-tryptophan biosynthetic process"/>
    <property type="evidence" value="ECO:0007669"/>
    <property type="project" value="UniProtKB-UniRule"/>
</dbReference>
<organism evidence="11 12">
    <name type="scientific">Atopococcus tabaci</name>
    <dbReference type="NCBI Taxonomy" id="269774"/>
    <lineage>
        <taxon>Bacteria</taxon>
        <taxon>Bacillati</taxon>
        <taxon>Bacillota</taxon>
        <taxon>Bacilli</taxon>
        <taxon>Lactobacillales</taxon>
        <taxon>Carnobacteriaceae</taxon>
        <taxon>Atopococcus</taxon>
    </lineage>
</organism>
<name>A0AA43UBY3_9LACT</name>
<evidence type="ECO:0000256" key="9">
    <source>
        <dbReference type="HAMAP-Rule" id="MF_00135"/>
    </source>
</evidence>
<feature type="domain" description="N-(5'phosphoribosyl) anthranilate isomerase (PRAI)" evidence="10">
    <location>
        <begin position="3"/>
        <end position="194"/>
    </location>
</feature>
<proteinExistence type="inferred from homology"/>
<keyword evidence="12" id="KW-1185">Reference proteome</keyword>
<evidence type="ECO:0000256" key="5">
    <source>
        <dbReference type="ARBA" id="ARBA00022605"/>
    </source>
</evidence>
<evidence type="ECO:0000313" key="11">
    <source>
        <dbReference type="EMBL" id="MDO5457146.1"/>
    </source>
</evidence>
<evidence type="ECO:0000259" key="10">
    <source>
        <dbReference type="Pfam" id="PF00697"/>
    </source>
</evidence>
<dbReference type="InterPro" id="IPR013785">
    <property type="entry name" value="Aldolase_TIM"/>
</dbReference>
<protein>
    <recommendedName>
        <fullName evidence="4 9">N-(5'-phosphoribosyl)anthranilate isomerase</fullName>
        <shortName evidence="9">PRAI</shortName>
        <ecNumber evidence="3 9">5.3.1.24</ecNumber>
    </recommendedName>
</protein>
<dbReference type="EMBL" id="JAUNQW010000006">
    <property type="protein sequence ID" value="MDO5457146.1"/>
    <property type="molecule type" value="Genomic_DNA"/>
</dbReference>
<comment type="pathway">
    <text evidence="2 9">Amino-acid biosynthesis; L-tryptophan biosynthesis; L-tryptophan from chorismate: step 3/5.</text>
</comment>
<dbReference type="GO" id="GO:0004640">
    <property type="term" value="F:phosphoribosylanthranilate isomerase activity"/>
    <property type="evidence" value="ECO:0007669"/>
    <property type="project" value="UniProtKB-UniRule"/>
</dbReference>
<gene>
    <name evidence="9" type="primary">trpF</name>
    <name evidence="11" type="ORF">Q4F26_02265</name>
</gene>
<dbReference type="EC" id="5.3.1.24" evidence="3 9"/>
<comment type="caution">
    <text evidence="11">The sequence shown here is derived from an EMBL/GenBank/DDBJ whole genome shotgun (WGS) entry which is preliminary data.</text>
</comment>
<evidence type="ECO:0000256" key="4">
    <source>
        <dbReference type="ARBA" id="ARBA00022272"/>
    </source>
</evidence>
<dbReference type="SUPFAM" id="SSF51366">
    <property type="entry name" value="Ribulose-phoshate binding barrel"/>
    <property type="match status" value="1"/>
</dbReference>
<dbReference type="HAMAP" id="MF_00135">
    <property type="entry name" value="PRAI"/>
    <property type="match status" value="1"/>
</dbReference>
<evidence type="ECO:0000256" key="3">
    <source>
        <dbReference type="ARBA" id="ARBA00012572"/>
    </source>
</evidence>
<dbReference type="Proteomes" id="UP001171751">
    <property type="component" value="Unassembled WGS sequence"/>
</dbReference>
<dbReference type="Gene3D" id="3.20.20.70">
    <property type="entry name" value="Aldolase class I"/>
    <property type="match status" value="1"/>
</dbReference>
<evidence type="ECO:0000256" key="7">
    <source>
        <dbReference type="ARBA" id="ARBA00023141"/>
    </source>
</evidence>
<dbReference type="CDD" id="cd00405">
    <property type="entry name" value="PRAI"/>
    <property type="match status" value="1"/>
</dbReference>
<evidence type="ECO:0000256" key="1">
    <source>
        <dbReference type="ARBA" id="ARBA00001164"/>
    </source>
</evidence>
<dbReference type="AlphaFoldDB" id="A0AA43UBY3"/>
<reference evidence="11" key="1">
    <citation type="submission" date="2023-07" db="EMBL/GenBank/DDBJ databases">
        <title>Between Cages and Wild: Unraveling the Impact of Captivity on Animal Microbiomes and Antimicrobial Resistance.</title>
        <authorList>
            <person name="Schmartz G.P."/>
            <person name="Rehner J."/>
            <person name="Schuff M.J."/>
            <person name="Becker S.L."/>
            <person name="Kravczyk M."/>
            <person name="Gurevich A."/>
            <person name="Francke R."/>
            <person name="Mueller R."/>
            <person name="Keller V."/>
            <person name="Keller A."/>
        </authorList>
    </citation>
    <scope>NUCLEOTIDE SEQUENCE</scope>
    <source>
        <strain evidence="11">S39M_St_73</strain>
    </source>
</reference>
<keyword evidence="6 9" id="KW-0822">Tryptophan biosynthesis</keyword>
<comment type="catalytic activity">
    <reaction evidence="1 9">
        <text>N-(5-phospho-beta-D-ribosyl)anthranilate = 1-(2-carboxyphenylamino)-1-deoxy-D-ribulose 5-phosphate</text>
        <dbReference type="Rhea" id="RHEA:21540"/>
        <dbReference type="ChEBI" id="CHEBI:18277"/>
        <dbReference type="ChEBI" id="CHEBI:58613"/>
        <dbReference type="EC" id="5.3.1.24"/>
    </reaction>
</comment>
<accession>A0AA43UBY3</accession>
<dbReference type="Pfam" id="PF00697">
    <property type="entry name" value="PRAI"/>
    <property type="match status" value="1"/>
</dbReference>
<dbReference type="InterPro" id="IPR011060">
    <property type="entry name" value="RibuloseP-bd_barrel"/>
</dbReference>
<dbReference type="InterPro" id="IPR001240">
    <property type="entry name" value="PRAI_dom"/>
</dbReference>